<dbReference type="CDD" id="cd05573">
    <property type="entry name" value="STKc_ROCK_NDR_like"/>
    <property type="match status" value="1"/>
</dbReference>
<keyword evidence="4 8" id="KW-0547">Nucleotide-binding</keyword>
<dbReference type="SMART" id="SM00133">
    <property type="entry name" value="S_TK_X"/>
    <property type="match status" value="1"/>
</dbReference>
<evidence type="ECO:0000256" key="1">
    <source>
        <dbReference type="ARBA" id="ARBA00012513"/>
    </source>
</evidence>
<dbReference type="Pfam" id="PF00069">
    <property type="entry name" value="Pkinase"/>
    <property type="match status" value="2"/>
</dbReference>
<gene>
    <name evidence="12" type="ORF">HK105_203742</name>
</gene>
<proteinExistence type="inferred from homology"/>
<dbReference type="PROSITE" id="PS50011">
    <property type="entry name" value="PROTEIN_KINASE_DOM"/>
    <property type="match status" value="1"/>
</dbReference>
<dbReference type="EMBL" id="JADGIZ020000015">
    <property type="protein sequence ID" value="KAL2916630.1"/>
    <property type="molecule type" value="Genomic_DNA"/>
</dbReference>
<feature type="region of interest" description="Disordered" evidence="9">
    <location>
        <begin position="1"/>
        <end position="30"/>
    </location>
</feature>
<keyword evidence="3" id="KW-0808">Transferase</keyword>
<evidence type="ECO:0000256" key="4">
    <source>
        <dbReference type="ARBA" id="ARBA00022741"/>
    </source>
</evidence>
<dbReference type="EC" id="2.7.11.1" evidence="1"/>
<evidence type="ECO:0000256" key="3">
    <source>
        <dbReference type="ARBA" id="ARBA00022679"/>
    </source>
</evidence>
<dbReference type="Proteomes" id="UP001527925">
    <property type="component" value="Unassembled WGS sequence"/>
</dbReference>
<dbReference type="InterPro" id="IPR017441">
    <property type="entry name" value="Protein_kinase_ATP_BS"/>
</dbReference>
<sequence>MVGSRGQTIVRNAPRRHAARALPQAPTVHVDAGPKKIDKALISPPGNFDHLAHGEKRQDYDRSGMAQASSSEAGASAAGSPLRKIDGIDKSTISSPTNFEVHAESQSDVSSVIQANTMHASPGYVIQKRPSELPCKPVPLSKSMKSSSLGDGLSKLASGSPAAASSKGESKPAASPVVGAADRKGDAKIEGKTEGTFQRSFITNVLSRATTLVRPKPSVGAPTLIMSTAAGIEASATQNGPAPGSAATALSPERVQTAKVMQKPMVATVSLGDLSRMGVKSPKNAALQSNKASGSKQTTQEAVSQQQPSADKNGNRAGSSGGNSSGSSGANGGNTANAVASRPSLESRLESLFRLGPSSRTLRRVQLDNEMKNAETAAERRKIREDWLLKESEHIRMMRQKITINDFEMLKTLGHGGFGVVRLVRDKTTGEVFAMKILKKAEMLKRRQENHVRSERNLLSNASEVSDWIVRLIYTFQDDDYLYFVLEYMPGGDLLGLLIKLDIFKESFARHYCAEMILAIEEVHKLGMIHRDVKPDNFLFDGQGHLKLADFGLATDFYDWRSDEYDQLLQGDDEEEEEAQMRPLGSNPAMKAMSKSETMLFGAGADKGKGALPTTILESDAPTAMQQQQGSGKQPARSATRKFAAFSIVGTNNYIAPEVLLGKGYDKGCDWWSLGVILFEMLFGYPPFCSKNQSQTKAKILNWRSSLYFPDQPYVSDEAKDLISRLVCDAHDRLGRKEIVFAAPTKTATSPMSAASPQRSPTRAGGGIGGSSASAGDPGDVGSSRAFVSRMLGEGDADDIKAHPWFDSIDWDLLHAQTPPFVPELNESTDTSYFDQVDEAEVQRMLNTHSTLRGESAEALEMRKKLAFVGFTYRAPKPSSKSPQSAQALFSTLERTKTVGASSGESGAGPKQRGGGGAD</sequence>
<keyword evidence="5" id="KW-0418">Kinase</keyword>
<dbReference type="PROSITE" id="PS51285">
    <property type="entry name" value="AGC_KINASE_CTER"/>
    <property type="match status" value="1"/>
</dbReference>
<feature type="region of interest" description="Disordered" evidence="9">
    <location>
        <begin position="748"/>
        <end position="781"/>
    </location>
</feature>
<evidence type="ECO:0000256" key="2">
    <source>
        <dbReference type="ARBA" id="ARBA00022527"/>
    </source>
</evidence>
<evidence type="ECO:0000256" key="5">
    <source>
        <dbReference type="ARBA" id="ARBA00022777"/>
    </source>
</evidence>
<evidence type="ECO:0000313" key="12">
    <source>
        <dbReference type="EMBL" id="KAL2916630.1"/>
    </source>
</evidence>
<dbReference type="SMART" id="SM00220">
    <property type="entry name" value="S_TKc"/>
    <property type="match status" value="1"/>
</dbReference>
<dbReference type="SUPFAM" id="SSF56112">
    <property type="entry name" value="Protein kinase-like (PK-like)"/>
    <property type="match status" value="1"/>
</dbReference>
<feature type="domain" description="Protein kinase" evidence="10">
    <location>
        <begin position="407"/>
        <end position="746"/>
    </location>
</feature>
<dbReference type="Gene3D" id="3.30.200.20">
    <property type="entry name" value="Phosphorylase Kinase, domain 1"/>
    <property type="match status" value="1"/>
</dbReference>
<dbReference type="InterPro" id="IPR008271">
    <property type="entry name" value="Ser/Thr_kinase_AS"/>
</dbReference>
<dbReference type="PANTHER" id="PTHR22988">
    <property type="entry name" value="MYOTONIC DYSTROPHY S/T KINASE-RELATED"/>
    <property type="match status" value="1"/>
</dbReference>
<evidence type="ECO:0000256" key="7">
    <source>
        <dbReference type="ARBA" id="ARBA00038271"/>
    </source>
</evidence>
<comment type="caution">
    <text evidence="12">The sequence shown here is derived from an EMBL/GenBank/DDBJ whole genome shotgun (WGS) entry which is preliminary data.</text>
</comment>
<keyword evidence="13" id="KW-1185">Reference proteome</keyword>
<keyword evidence="2" id="KW-0723">Serine/threonine-protein kinase</keyword>
<feature type="binding site" evidence="8">
    <location>
        <position position="436"/>
    </location>
    <ligand>
        <name>ATP</name>
        <dbReference type="ChEBI" id="CHEBI:30616"/>
    </ligand>
</feature>
<feature type="compositionally biased region" description="Gly residues" evidence="9">
    <location>
        <begin position="319"/>
        <end position="332"/>
    </location>
</feature>
<keyword evidence="6 8" id="KW-0067">ATP-binding</keyword>
<organism evidence="12 13">
    <name type="scientific">Polyrhizophydium stewartii</name>
    <dbReference type="NCBI Taxonomy" id="2732419"/>
    <lineage>
        <taxon>Eukaryota</taxon>
        <taxon>Fungi</taxon>
        <taxon>Fungi incertae sedis</taxon>
        <taxon>Chytridiomycota</taxon>
        <taxon>Chytridiomycota incertae sedis</taxon>
        <taxon>Chytridiomycetes</taxon>
        <taxon>Rhizophydiales</taxon>
        <taxon>Rhizophydiales incertae sedis</taxon>
        <taxon>Polyrhizophydium</taxon>
    </lineage>
</organism>
<comment type="similarity">
    <text evidence="7">Belongs to the protein kinase superfamily. STE Ser/Thr protein kinase family. COT1 subfamily.</text>
</comment>
<dbReference type="InterPro" id="IPR011009">
    <property type="entry name" value="Kinase-like_dom_sf"/>
</dbReference>
<protein>
    <recommendedName>
        <fullName evidence="1">non-specific serine/threonine protein kinase</fullName>
        <ecNumber evidence="1">2.7.11.1</ecNumber>
    </recommendedName>
</protein>
<dbReference type="PROSITE" id="PS00108">
    <property type="entry name" value="PROTEIN_KINASE_ST"/>
    <property type="match status" value="1"/>
</dbReference>
<evidence type="ECO:0000256" key="6">
    <source>
        <dbReference type="ARBA" id="ARBA00022840"/>
    </source>
</evidence>
<feature type="compositionally biased region" description="Low complexity" evidence="9">
    <location>
        <begin position="333"/>
        <end position="343"/>
    </location>
</feature>
<evidence type="ECO:0000259" key="10">
    <source>
        <dbReference type="PROSITE" id="PS50011"/>
    </source>
</evidence>
<reference evidence="12 13" key="1">
    <citation type="submission" date="2023-09" db="EMBL/GenBank/DDBJ databases">
        <title>Pangenome analysis of Batrachochytrium dendrobatidis and related Chytrids.</title>
        <authorList>
            <person name="Yacoub M.N."/>
            <person name="Stajich J.E."/>
            <person name="James T.Y."/>
        </authorList>
    </citation>
    <scope>NUCLEOTIDE SEQUENCE [LARGE SCALE GENOMIC DNA]</scope>
    <source>
        <strain evidence="12 13">JEL0888</strain>
    </source>
</reference>
<dbReference type="Gene3D" id="1.10.510.10">
    <property type="entry name" value="Transferase(Phosphotransferase) domain 1"/>
    <property type="match status" value="1"/>
</dbReference>
<feature type="compositionally biased region" description="Polar residues" evidence="9">
    <location>
        <begin position="286"/>
        <end position="312"/>
    </location>
</feature>
<feature type="compositionally biased region" description="Polar residues" evidence="9">
    <location>
        <begin position="748"/>
        <end position="761"/>
    </location>
</feature>
<evidence type="ECO:0000256" key="8">
    <source>
        <dbReference type="PROSITE-ProRule" id="PRU10141"/>
    </source>
</evidence>
<feature type="region of interest" description="Disordered" evidence="9">
    <location>
        <begin position="43"/>
        <end position="83"/>
    </location>
</feature>
<feature type="compositionally biased region" description="Polar residues" evidence="9">
    <location>
        <begin position="1"/>
        <end position="10"/>
    </location>
</feature>
<dbReference type="InterPro" id="IPR050839">
    <property type="entry name" value="Rho-assoc_Ser/Thr_Kinase"/>
</dbReference>
<feature type="compositionally biased region" description="Basic and acidic residues" evidence="9">
    <location>
        <begin position="181"/>
        <end position="192"/>
    </location>
</feature>
<evidence type="ECO:0000313" key="13">
    <source>
        <dbReference type="Proteomes" id="UP001527925"/>
    </source>
</evidence>
<feature type="compositionally biased region" description="Low complexity" evidence="9">
    <location>
        <begin position="771"/>
        <end position="781"/>
    </location>
</feature>
<dbReference type="PROSITE" id="PS00107">
    <property type="entry name" value="PROTEIN_KINASE_ATP"/>
    <property type="match status" value="1"/>
</dbReference>
<name>A0ABR4NAS1_9FUNG</name>
<feature type="region of interest" description="Disordered" evidence="9">
    <location>
        <begin position="129"/>
        <end position="192"/>
    </location>
</feature>
<dbReference type="InterPro" id="IPR000961">
    <property type="entry name" value="AGC-kinase_C"/>
</dbReference>
<feature type="compositionally biased region" description="Low complexity" evidence="9">
    <location>
        <begin position="876"/>
        <end position="888"/>
    </location>
</feature>
<feature type="compositionally biased region" description="Low complexity" evidence="9">
    <location>
        <begin position="140"/>
        <end position="176"/>
    </location>
</feature>
<evidence type="ECO:0000259" key="11">
    <source>
        <dbReference type="PROSITE" id="PS51285"/>
    </source>
</evidence>
<feature type="region of interest" description="Disordered" evidence="9">
    <location>
        <begin position="876"/>
        <end position="919"/>
    </location>
</feature>
<evidence type="ECO:0000256" key="9">
    <source>
        <dbReference type="SAM" id="MobiDB-lite"/>
    </source>
</evidence>
<feature type="compositionally biased region" description="Low complexity" evidence="9">
    <location>
        <begin position="63"/>
        <end position="80"/>
    </location>
</feature>
<dbReference type="InterPro" id="IPR000719">
    <property type="entry name" value="Prot_kinase_dom"/>
</dbReference>
<feature type="compositionally biased region" description="Basic and acidic residues" evidence="9">
    <location>
        <begin position="50"/>
        <end position="62"/>
    </location>
</feature>
<accession>A0ABR4NAS1</accession>
<feature type="region of interest" description="Disordered" evidence="9">
    <location>
        <begin position="280"/>
        <end position="343"/>
    </location>
</feature>
<feature type="domain" description="AGC-kinase C-terminal" evidence="11">
    <location>
        <begin position="807"/>
        <end position="883"/>
    </location>
</feature>